<proteinExistence type="predicted"/>
<dbReference type="eggNOG" id="COG2188">
    <property type="taxonomic scope" value="Bacteria"/>
</dbReference>
<comment type="caution">
    <text evidence="1">The sequence shown here is derived from an EMBL/GenBank/DDBJ whole genome shotgun (WGS) entry which is preliminary data.</text>
</comment>
<sequence length="66" mass="7637">MYLSNRANKNRECYPSVRTIAEDLHLSKSTVFRALNDLETAGLITREKRWRTSGGRSSTLYQLKEC</sequence>
<name>U2KYR0_9FIRM</name>
<gene>
    <name evidence="1" type="ORF">RUMCAL_00220</name>
</gene>
<evidence type="ECO:0000313" key="2">
    <source>
        <dbReference type="Proteomes" id="UP000016662"/>
    </source>
</evidence>
<dbReference type="InterPro" id="IPR036388">
    <property type="entry name" value="WH-like_DNA-bd_sf"/>
</dbReference>
<protein>
    <recommendedName>
        <fullName evidence="3">Transcriptional regulator, GntR family</fullName>
    </recommendedName>
</protein>
<evidence type="ECO:0008006" key="3">
    <source>
        <dbReference type="Google" id="ProtNLM"/>
    </source>
</evidence>
<dbReference type="EMBL" id="AWVF01000026">
    <property type="protein sequence ID" value="ERJ97437.1"/>
    <property type="molecule type" value="Genomic_DNA"/>
</dbReference>
<dbReference type="AlphaFoldDB" id="U2KYR0"/>
<dbReference type="Gene3D" id="1.10.10.10">
    <property type="entry name" value="Winged helix-like DNA-binding domain superfamily/Winged helix DNA-binding domain"/>
    <property type="match status" value="1"/>
</dbReference>
<organism evidence="1 2">
    <name type="scientific">Ruminococcus callidus ATCC 27760</name>
    <dbReference type="NCBI Taxonomy" id="411473"/>
    <lineage>
        <taxon>Bacteria</taxon>
        <taxon>Bacillati</taxon>
        <taxon>Bacillota</taxon>
        <taxon>Clostridia</taxon>
        <taxon>Eubacteriales</taxon>
        <taxon>Oscillospiraceae</taxon>
        <taxon>Ruminococcus</taxon>
    </lineage>
</organism>
<evidence type="ECO:0000313" key="1">
    <source>
        <dbReference type="EMBL" id="ERJ97437.1"/>
    </source>
</evidence>
<dbReference type="InterPro" id="IPR036390">
    <property type="entry name" value="WH_DNA-bd_sf"/>
</dbReference>
<dbReference type="STRING" id="411473.RUMCAL_00220"/>
<dbReference type="HOGENOM" id="CLU_188243_0_0_9"/>
<reference evidence="1 2" key="1">
    <citation type="submission" date="2013-07" db="EMBL/GenBank/DDBJ databases">
        <authorList>
            <person name="Weinstock G."/>
            <person name="Sodergren E."/>
            <person name="Wylie T."/>
            <person name="Fulton L."/>
            <person name="Fulton R."/>
            <person name="Fronick C."/>
            <person name="O'Laughlin M."/>
            <person name="Godfrey J."/>
            <person name="Miner T."/>
            <person name="Herter B."/>
            <person name="Appelbaum E."/>
            <person name="Cordes M."/>
            <person name="Lek S."/>
            <person name="Wollam A."/>
            <person name="Pepin K.H."/>
            <person name="Palsikar V.B."/>
            <person name="Mitreva M."/>
            <person name="Wilson R.K."/>
        </authorList>
    </citation>
    <scope>NUCLEOTIDE SEQUENCE [LARGE SCALE GENOMIC DNA]</scope>
    <source>
        <strain evidence="1 2">ATCC 27760</strain>
    </source>
</reference>
<dbReference type="Pfam" id="PF13730">
    <property type="entry name" value="HTH_36"/>
    <property type="match status" value="1"/>
</dbReference>
<keyword evidence="2" id="KW-1185">Reference proteome</keyword>
<dbReference type="SUPFAM" id="SSF46785">
    <property type="entry name" value="Winged helix' DNA-binding domain"/>
    <property type="match status" value="1"/>
</dbReference>
<dbReference type="Proteomes" id="UP000016662">
    <property type="component" value="Unassembled WGS sequence"/>
</dbReference>
<accession>U2KYR0</accession>